<evidence type="ECO:0000256" key="3">
    <source>
        <dbReference type="ARBA" id="ARBA00022729"/>
    </source>
</evidence>
<keyword evidence="7 9" id="KW-0326">Glycosidase</keyword>
<evidence type="ECO:0000256" key="1">
    <source>
        <dbReference type="ARBA" id="ARBA00000966"/>
    </source>
</evidence>
<dbReference type="SMART" id="SM01067">
    <property type="entry name" value="CBM_3"/>
    <property type="match status" value="1"/>
</dbReference>
<evidence type="ECO:0000256" key="2">
    <source>
        <dbReference type="ARBA" id="ARBA00005641"/>
    </source>
</evidence>
<evidence type="ECO:0000256" key="4">
    <source>
        <dbReference type="ARBA" id="ARBA00022801"/>
    </source>
</evidence>
<dbReference type="InterPro" id="IPR018087">
    <property type="entry name" value="Glyco_hydro_5_CS"/>
</dbReference>
<dbReference type="Pfam" id="PF00150">
    <property type="entry name" value="Cellulase"/>
    <property type="match status" value="1"/>
</dbReference>
<feature type="region of interest" description="Disordered" evidence="10">
    <location>
        <begin position="462"/>
        <end position="489"/>
    </location>
</feature>
<organism evidence="14 15">
    <name type="scientific">Saccharibacillus brassicae</name>
    <dbReference type="NCBI Taxonomy" id="2583377"/>
    <lineage>
        <taxon>Bacteria</taxon>
        <taxon>Bacillati</taxon>
        <taxon>Bacillota</taxon>
        <taxon>Bacilli</taxon>
        <taxon>Bacillales</taxon>
        <taxon>Paenibacillaceae</taxon>
        <taxon>Saccharibacillus</taxon>
    </lineage>
</organism>
<comment type="catalytic activity">
    <reaction evidence="1 9">
        <text>Endohydrolysis of (1-&gt;4)-beta-D-glucosidic linkages in cellulose, lichenin and cereal beta-D-glucans.</text>
        <dbReference type="EC" id="3.2.1.4"/>
    </reaction>
</comment>
<sequence>MPNRSFRKGLCLMLACLLVAAIAACAGAGAPVSAKESQNRPQKPKAETSNSRKPASVGKTVSAAAASFVGTHGQLAVRSGKLTDAAGKPVQLKGMSSHGIQWYGDYVNESSMKWLRDDWGLNVFRVAMYTDSGGYISNPALKNKVKEAVDAAVKLGVYVIIDWHILADGDPNRYKTQSKAFFKEMAQTYGDTPNVIYEIANEPNGNVNWKTHIKPYAEEVIRVIRAEDPDNPIIVGTGTWSQDIQDAAASPLADANVLYAVHFYAGTHGAWLRDRIDAAMNKGLAVFVSEWGTSDASGGGGPYLTAAKEWTDFMADRGIGWANWSLADKQEASAALAPGAGVTGGWTQAQLSASGKFVREEMRRGASVGMGGTAPAVQVPGPVTGLRAAAGSNRVSLTWTAVSGADTYLVKRAEGGGSYAILQKGIAGTSYADPTAVNGKTYRYKVGAVNAKGAGADSAEVSAKPAASGGSPSVPTPVTPTPPAGGGTKSLVLLQRSLDDNPSDNALRPVFNIRNAGSAAVPLKNVKVRYYYTNEGTGAQQYFCDWAQLGASNVKAVFGKTPGAPAGATDYVELGFASGTLAAKSETGEIQSRIHRSDWGAYNEKNDYSYKAGSAGFGEWDRTVVYVNGEAVYGIEP</sequence>
<feature type="signal peptide" evidence="11">
    <location>
        <begin position="1"/>
        <end position="26"/>
    </location>
</feature>
<keyword evidence="3 11" id="KW-0732">Signal</keyword>
<dbReference type="InterPro" id="IPR017853">
    <property type="entry name" value="GH"/>
</dbReference>
<gene>
    <name evidence="14" type="ORF">FFV09_20295</name>
</gene>
<dbReference type="SUPFAM" id="SSF49384">
    <property type="entry name" value="Carbohydrate-binding domain"/>
    <property type="match status" value="1"/>
</dbReference>
<dbReference type="InterPro" id="IPR036116">
    <property type="entry name" value="FN3_sf"/>
</dbReference>
<dbReference type="Pfam" id="PF00942">
    <property type="entry name" value="CBM_3"/>
    <property type="match status" value="1"/>
</dbReference>
<dbReference type="AlphaFoldDB" id="A0A4Y6V2F3"/>
<dbReference type="GO" id="GO:0030245">
    <property type="term" value="P:cellulose catabolic process"/>
    <property type="evidence" value="ECO:0007669"/>
    <property type="project" value="UniProtKB-KW"/>
</dbReference>
<feature type="compositionally biased region" description="Low complexity" evidence="10">
    <location>
        <begin position="462"/>
        <end position="473"/>
    </location>
</feature>
<evidence type="ECO:0000256" key="7">
    <source>
        <dbReference type="ARBA" id="ARBA00023295"/>
    </source>
</evidence>
<dbReference type="PROSITE" id="PS00659">
    <property type="entry name" value="GLYCOSYL_HYDROL_F5"/>
    <property type="match status" value="1"/>
</dbReference>
<feature type="compositionally biased region" description="Polar residues" evidence="10">
    <location>
        <begin position="35"/>
        <end position="53"/>
    </location>
</feature>
<dbReference type="InterPro" id="IPR001547">
    <property type="entry name" value="Glyco_hydro_5"/>
</dbReference>
<dbReference type="RefSeq" id="WP_141449525.1">
    <property type="nucleotide sequence ID" value="NZ_CP041217.1"/>
</dbReference>
<dbReference type="CDD" id="cd00063">
    <property type="entry name" value="FN3"/>
    <property type="match status" value="1"/>
</dbReference>
<evidence type="ECO:0000259" key="13">
    <source>
        <dbReference type="PROSITE" id="PS51172"/>
    </source>
</evidence>
<keyword evidence="8 9" id="KW-0624">Polysaccharide degradation</keyword>
<feature type="domain" description="Fibronectin type-III" evidence="12">
    <location>
        <begin position="379"/>
        <end position="484"/>
    </location>
</feature>
<feature type="chain" id="PRO_5039069758" description="Endoglucanase" evidence="11">
    <location>
        <begin position="27"/>
        <end position="637"/>
    </location>
</feature>
<evidence type="ECO:0000313" key="14">
    <source>
        <dbReference type="EMBL" id="QDH22988.1"/>
    </source>
</evidence>
<dbReference type="InterPro" id="IPR036966">
    <property type="entry name" value="CBM3_sf"/>
</dbReference>
<dbReference type="EMBL" id="CP041217">
    <property type="protein sequence ID" value="QDH22988.1"/>
    <property type="molecule type" value="Genomic_DNA"/>
</dbReference>
<evidence type="ECO:0000256" key="6">
    <source>
        <dbReference type="ARBA" id="ARBA00023277"/>
    </source>
</evidence>
<comment type="similarity">
    <text evidence="2 9">Belongs to the glycosyl hydrolase 5 (cellulase A) family.</text>
</comment>
<dbReference type="SUPFAM" id="SSF49265">
    <property type="entry name" value="Fibronectin type III"/>
    <property type="match status" value="1"/>
</dbReference>
<dbReference type="EC" id="3.2.1.4" evidence="9"/>
<keyword evidence="5 9" id="KW-0136">Cellulose degradation</keyword>
<feature type="region of interest" description="Disordered" evidence="10">
    <location>
        <begin position="33"/>
        <end position="57"/>
    </location>
</feature>
<evidence type="ECO:0000256" key="10">
    <source>
        <dbReference type="SAM" id="MobiDB-lite"/>
    </source>
</evidence>
<feature type="domain" description="CBM3" evidence="13">
    <location>
        <begin position="487"/>
        <end position="637"/>
    </location>
</feature>
<evidence type="ECO:0000313" key="15">
    <source>
        <dbReference type="Proteomes" id="UP000316968"/>
    </source>
</evidence>
<dbReference type="PROSITE" id="PS51172">
    <property type="entry name" value="CBM3"/>
    <property type="match status" value="1"/>
</dbReference>
<dbReference type="InterPro" id="IPR013783">
    <property type="entry name" value="Ig-like_fold"/>
</dbReference>
<feature type="compositionally biased region" description="Pro residues" evidence="10">
    <location>
        <begin position="474"/>
        <end position="483"/>
    </location>
</feature>
<dbReference type="Gene3D" id="2.60.40.710">
    <property type="entry name" value="Endoglucanase-like"/>
    <property type="match status" value="1"/>
</dbReference>
<dbReference type="KEGG" id="saca:FFV09_20295"/>
<protein>
    <recommendedName>
        <fullName evidence="9">Endoglucanase</fullName>
        <ecNumber evidence="9">3.2.1.4</ecNumber>
    </recommendedName>
</protein>
<dbReference type="PANTHER" id="PTHR34142">
    <property type="entry name" value="ENDO-BETA-1,4-GLUCANASE A"/>
    <property type="match status" value="1"/>
</dbReference>
<keyword evidence="15" id="KW-1185">Reference proteome</keyword>
<evidence type="ECO:0000256" key="5">
    <source>
        <dbReference type="ARBA" id="ARBA00023001"/>
    </source>
</evidence>
<reference evidence="14 15" key="1">
    <citation type="submission" date="2019-06" db="EMBL/GenBank/DDBJ databases">
        <title>Saccharibacillus brassicae sp. nov., an endophytic bacterium isolated from Chinese cabbage seeds (Brassica pekinensis).</title>
        <authorList>
            <person name="Jiang L."/>
            <person name="Lee J."/>
            <person name="Kim S.W."/>
        </authorList>
    </citation>
    <scope>NUCLEOTIDE SEQUENCE [LARGE SCALE GENOMIC DNA]</scope>
    <source>
        <strain evidence="15">KCTC 43072 / ATSA2</strain>
    </source>
</reference>
<dbReference type="PROSITE" id="PS50853">
    <property type="entry name" value="FN3"/>
    <property type="match status" value="1"/>
</dbReference>
<dbReference type="SUPFAM" id="SSF51445">
    <property type="entry name" value="(Trans)glycosidases"/>
    <property type="match status" value="1"/>
</dbReference>
<evidence type="ECO:0000256" key="8">
    <source>
        <dbReference type="ARBA" id="ARBA00023326"/>
    </source>
</evidence>
<proteinExistence type="inferred from homology"/>
<dbReference type="GO" id="GO:0008810">
    <property type="term" value="F:cellulase activity"/>
    <property type="evidence" value="ECO:0007669"/>
    <property type="project" value="UniProtKB-EC"/>
</dbReference>
<dbReference type="PROSITE" id="PS51257">
    <property type="entry name" value="PROKAR_LIPOPROTEIN"/>
    <property type="match status" value="1"/>
</dbReference>
<keyword evidence="4 9" id="KW-0378">Hydrolase</keyword>
<dbReference type="Gene3D" id="3.20.20.80">
    <property type="entry name" value="Glycosidases"/>
    <property type="match status" value="1"/>
</dbReference>
<accession>A0A4Y6V2F3</accession>
<keyword evidence="6 9" id="KW-0119">Carbohydrate metabolism</keyword>
<dbReference type="InterPro" id="IPR003961">
    <property type="entry name" value="FN3_dom"/>
</dbReference>
<dbReference type="Gene3D" id="2.60.40.10">
    <property type="entry name" value="Immunoglobulins"/>
    <property type="match status" value="1"/>
</dbReference>
<dbReference type="PANTHER" id="PTHR34142:SF1">
    <property type="entry name" value="GLYCOSIDE HYDROLASE FAMILY 5 DOMAIN-CONTAINING PROTEIN"/>
    <property type="match status" value="1"/>
</dbReference>
<evidence type="ECO:0000256" key="11">
    <source>
        <dbReference type="SAM" id="SignalP"/>
    </source>
</evidence>
<dbReference type="InterPro" id="IPR001956">
    <property type="entry name" value="CBM3"/>
</dbReference>
<dbReference type="GO" id="GO:0030248">
    <property type="term" value="F:cellulose binding"/>
    <property type="evidence" value="ECO:0007669"/>
    <property type="project" value="InterPro"/>
</dbReference>
<dbReference type="InterPro" id="IPR008965">
    <property type="entry name" value="CBM2/CBM3_carb-bd_dom_sf"/>
</dbReference>
<evidence type="ECO:0000259" key="12">
    <source>
        <dbReference type="PROSITE" id="PS50853"/>
    </source>
</evidence>
<evidence type="ECO:0000256" key="9">
    <source>
        <dbReference type="RuleBase" id="RU361153"/>
    </source>
</evidence>
<dbReference type="Proteomes" id="UP000316968">
    <property type="component" value="Chromosome"/>
</dbReference>
<dbReference type="OrthoDB" id="9800475at2"/>
<name>A0A4Y6V2F3_SACBS</name>